<sequence length="305" mass="35962">MERVRWLLALPEPGYNSSGKSKGEVRLEAFLRKRRSPLWRFIHWCRDINTNGPRVLRELRDLLWAGRWFYIKVDRHSREALSMRFLSSRTKIPLPRVWFTPTWKGTKYIFMSRIHGVDLARAWDNLPDGKKVLVAEQLRNFMLELRSIPPPPGTIISSLDGGPVQSSRLHEWDPTSGPFRDEQHLNLQLRHLRPLETLPELIQVSQAKTHPIVFTHNDFFPRNIMIDEPTGRVLAIIDWESSGWFPSHWEYCISRNWGTWRPEQLEWMEKYVPQILPVFEEEAEADKMLMYGCGFPMMVPTEHAP</sequence>
<dbReference type="OrthoDB" id="2879426at2759"/>
<protein>
    <recommendedName>
        <fullName evidence="1">Aminoglycoside phosphotransferase domain-containing protein</fullName>
    </recommendedName>
</protein>
<dbReference type="PANTHER" id="PTHR21310:SF15">
    <property type="entry name" value="AMINOGLYCOSIDE PHOSPHOTRANSFERASE DOMAIN-CONTAINING PROTEIN"/>
    <property type="match status" value="1"/>
</dbReference>
<gene>
    <name evidence="2" type="ORF">D9611_005163</name>
</gene>
<proteinExistence type="predicted"/>
<dbReference type="Gene3D" id="3.90.1200.10">
    <property type="match status" value="1"/>
</dbReference>
<dbReference type="InterPro" id="IPR051678">
    <property type="entry name" value="AGP_Transferase"/>
</dbReference>
<dbReference type="AlphaFoldDB" id="A0A8H5FDK7"/>
<comment type="caution">
    <text evidence="2">The sequence shown here is derived from an EMBL/GenBank/DDBJ whole genome shotgun (WGS) entry which is preliminary data.</text>
</comment>
<evidence type="ECO:0000313" key="2">
    <source>
        <dbReference type="EMBL" id="KAF5332622.1"/>
    </source>
</evidence>
<dbReference type="SUPFAM" id="SSF56112">
    <property type="entry name" value="Protein kinase-like (PK-like)"/>
    <property type="match status" value="1"/>
</dbReference>
<accession>A0A8H5FDK7</accession>
<evidence type="ECO:0000259" key="1">
    <source>
        <dbReference type="Pfam" id="PF01636"/>
    </source>
</evidence>
<dbReference type="Pfam" id="PF01636">
    <property type="entry name" value="APH"/>
    <property type="match status" value="1"/>
</dbReference>
<dbReference type="PANTHER" id="PTHR21310">
    <property type="entry name" value="AMINOGLYCOSIDE PHOSPHOTRANSFERASE-RELATED-RELATED"/>
    <property type="match status" value="1"/>
</dbReference>
<reference evidence="2 3" key="1">
    <citation type="journal article" date="2020" name="ISME J.">
        <title>Uncovering the hidden diversity of litter-decomposition mechanisms in mushroom-forming fungi.</title>
        <authorList>
            <person name="Floudas D."/>
            <person name="Bentzer J."/>
            <person name="Ahren D."/>
            <person name="Johansson T."/>
            <person name="Persson P."/>
            <person name="Tunlid A."/>
        </authorList>
    </citation>
    <scope>NUCLEOTIDE SEQUENCE [LARGE SCALE GENOMIC DNA]</scope>
    <source>
        <strain evidence="2 3">CBS 175.51</strain>
    </source>
</reference>
<dbReference type="EMBL" id="JAACJK010000110">
    <property type="protein sequence ID" value="KAF5332622.1"/>
    <property type="molecule type" value="Genomic_DNA"/>
</dbReference>
<dbReference type="Proteomes" id="UP000541558">
    <property type="component" value="Unassembled WGS sequence"/>
</dbReference>
<feature type="domain" description="Aminoglycoside phosphotransferase" evidence="1">
    <location>
        <begin position="79"/>
        <end position="263"/>
    </location>
</feature>
<name>A0A8H5FDK7_9AGAR</name>
<dbReference type="InterPro" id="IPR002575">
    <property type="entry name" value="Aminoglycoside_PTrfase"/>
</dbReference>
<organism evidence="2 3">
    <name type="scientific">Ephemerocybe angulata</name>
    <dbReference type="NCBI Taxonomy" id="980116"/>
    <lineage>
        <taxon>Eukaryota</taxon>
        <taxon>Fungi</taxon>
        <taxon>Dikarya</taxon>
        <taxon>Basidiomycota</taxon>
        <taxon>Agaricomycotina</taxon>
        <taxon>Agaricomycetes</taxon>
        <taxon>Agaricomycetidae</taxon>
        <taxon>Agaricales</taxon>
        <taxon>Agaricineae</taxon>
        <taxon>Psathyrellaceae</taxon>
        <taxon>Ephemerocybe</taxon>
    </lineage>
</organism>
<dbReference type="CDD" id="cd05120">
    <property type="entry name" value="APH_ChoK_like"/>
    <property type="match status" value="1"/>
</dbReference>
<keyword evidence="3" id="KW-1185">Reference proteome</keyword>
<dbReference type="InterPro" id="IPR011009">
    <property type="entry name" value="Kinase-like_dom_sf"/>
</dbReference>
<evidence type="ECO:0000313" key="3">
    <source>
        <dbReference type="Proteomes" id="UP000541558"/>
    </source>
</evidence>